<proteinExistence type="inferred from homology"/>
<dbReference type="AlphaFoldDB" id="A0A411YIF8"/>
<accession>A0A411YIF8</accession>
<name>A0A411YIF8_9ACTN</name>
<evidence type="ECO:0000256" key="1">
    <source>
        <dbReference type="ARBA" id="ARBA00009981"/>
    </source>
</evidence>
<dbReference type="KEGG" id="erz:ER308_16960"/>
<keyword evidence="3" id="KW-1185">Reference proteome</keyword>
<dbReference type="NCBIfam" id="TIGR01552">
    <property type="entry name" value="phd_fam"/>
    <property type="match status" value="1"/>
</dbReference>
<dbReference type="EMBL" id="CP036402">
    <property type="protein sequence ID" value="QBI21095.1"/>
    <property type="molecule type" value="Genomic_DNA"/>
</dbReference>
<comment type="similarity">
    <text evidence="1">Belongs to the phD/YefM antitoxin family.</text>
</comment>
<sequence>MPDVSATEAARQFASLLDAVEQQGEHYTIVRRGKAVAHLEPVGRGRGDQVKAALVRHDPDPSWAQDLDDIRALLSVEERR</sequence>
<reference evidence="2 3" key="1">
    <citation type="submission" date="2019-01" db="EMBL/GenBank/DDBJ databases">
        <title>Egibacter rhizosphaerae EGI 80759T.</title>
        <authorList>
            <person name="Chen D.-D."/>
            <person name="Tian Y."/>
            <person name="Jiao J.-Y."/>
            <person name="Zhang X.-T."/>
            <person name="Zhang Y.-G."/>
            <person name="Zhang Y."/>
            <person name="Xiao M."/>
            <person name="Shu W.-S."/>
            <person name="Li W.-J."/>
        </authorList>
    </citation>
    <scope>NUCLEOTIDE SEQUENCE [LARGE SCALE GENOMIC DNA]</scope>
    <source>
        <strain evidence="2 3">EGI 80759</strain>
    </source>
</reference>
<dbReference type="OrthoDB" id="557859at2"/>
<dbReference type="InterPro" id="IPR036165">
    <property type="entry name" value="YefM-like_sf"/>
</dbReference>
<dbReference type="Proteomes" id="UP000291469">
    <property type="component" value="Chromosome"/>
</dbReference>
<gene>
    <name evidence="2" type="ORF">ER308_16960</name>
</gene>
<evidence type="ECO:0000313" key="3">
    <source>
        <dbReference type="Proteomes" id="UP000291469"/>
    </source>
</evidence>
<organism evidence="2 3">
    <name type="scientific">Egibacter rhizosphaerae</name>
    <dbReference type="NCBI Taxonomy" id="1670831"/>
    <lineage>
        <taxon>Bacteria</taxon>
        <taxon>Bacillati</taxon>
        <taxon>Actinomycetota</taxon>
        <taxon>Nitriliruptoria</taxon>
        <taxon>Egibacterales</taxon>
        <taxon>Egibacteraceae</taxon>
        <taxon>Egibacter</taxon>
    </lineage>
</organism>
<evidence type="ECO:0000313" key="2">
    <source>
        <dbReference type="EMBL" id="QBI21095.1"/>
    </source>
</evidence>
<dbReference type="RefSeq" id="WP_131156088.1">
    <property type="nucleotide sequence ID" value="NZ_CP036402.1"/>
</dbReference>
<dbReference type="Gene3D" id="3.40.1620.10">
    <property type="entry name" value="YefM-like domain"/>
    <property type="match status" value="1"/>
</dbReference>
<dbReference type="SUPFAM" id="SSF143120">
    <property type="entry name" value="YefM-like"/>
    <property type="match status" value="1"/>
</dbReference>
<protein>
    <submittedName>
        <fullName evidence="2">Type II toxin-antitoxin system prevent-host-death family antitoxin</fullName>
    </submittedName>
</protein>